<proteinExistence type="inferred from homology"/>
<evidence type="ECO:0000256" key="2">
    <source>
        <dbReference type="ARBA" id="ARBA00022723"/>
    </source>
</evidence>
<keyword evidence="3" id="KW-0863">Zinc-finger</keyword>
<dbReference type="AlphaFoldDB" id="A0A914YZQ0"/>
<keyword evidence="5" id="KW-0805">Transcription regulation</keyword>
<dbReference type="PANTHER" id="PTHR46397:SF5">
    <property type="entry name" value="NUCLEAR HORMONE RECEPTOR FAMILY MEMBER NHR-20"/>
    <property type="match status" value="1"/>
</dbReference>
<keyword evidence="9" id="KW-0539">Nucleus</keyword>
<organism evidence="11 12">
    <name type="scientific">Panagrolaimus superbus</name>
    <dbReference type="NCBI Taxonomy" id="310955"/>
    <lineage>
        <taxon>Eukaryota</taxon>
        <taxon>Metazoa</taxon>
        <taxon>Ecdysozoa</taxon>
        <taxon>Nematoda</taxon>
        <taxon>Chromadorea</taxon>
        <taxon>Rhabditida</taxon>
        <taxon>Tylenchina</taxon>
        <taxon>Panagrolaimomorpha</taxon>
        <taxon>Panagrolaimoidea</taxon>
        <taxon>Panagrolaimidae</taxon>
        <taxon>Panagrolaimus</taxon>
    </lineage>
</organism>
<dbReference type="PANTHER" id="PTHR46397">
    <property type="entry name" value="NUCLEAR HORMONE RECEPTOR FAMILY-RELATED"/>
    <property type="match status" value="1"/>
</dbReference>
<evidence type="ECO:0000313" key="12">
    <source>
        <dbReference type="WBParaSite" id="PSU_v2.g5973.t1"/>
    </source>
</evidence>
<keyword evidence="7" id="KW-0804">Transcription</keyword>
<dbReference type="Proteomes" id="UP000887577">
    <property type="component" value="Unplaced"/>
</dbReference>
<dbReference type="InterPro" id="IPR001628">
    <property type="entry name" value="Znf_hrmn_rcpt"/>
</dbReference>
<keyword evidence="8" id="KW-0675">Receptor</keyword>
<dbReference type="GO" id="GO:0003700">
    <property type="term" value="F:DNA-binding transcription factor activity"/>
    <property type="evidence" value="ECO:0007669"/>
    <property type="project" value="InterPro"/>
</dbReference>
<evidence type="ECO:0000256" key="7">
    <source>
        <dbReference type="ARBA" id="ARBA00023163"/>
    </source>
</evidence>
<dbReference type="SMART" id="SM00399">
    <property type="entry name" value="ZnF_C4"/>
    <property type="match status" value="1"/>
</dbReference>
<evidence type="ECO:0000256" key="5">
    <source>
        <dbReference type="ARBA" id="ARBA00023015"/>
    </source>
</evidence>
<name>A0A914YZQ0_9BILA</name>
<dbReference type="PROSITE" id="PS51030">
    <property type="entry name" value="NUCLEAR_REC_DBD_2"/>
    <property type="match status" value="1"/>
</dbReference>
<evidence type="ECO:0000313" key="11">
    <source>
        <dbReference type="Proteomes" id="UP000887577"/>
    </source>
</evidence>
<dbReference type="Pfam" id="PF00105">
    <property type="entry name" value="zf-C4"/>
    <property type="match status" value="1"/>
</dbReference>
<dbReference type="SUPFAM" id="SSF57716">
    <property type="entry name" value="Glucocorticoid receptor-like (DNA-binding domain)"/>
    <property type="match status" value="1"/>
</dbReference>
<dbReference type="Gene3D" id="3.30.50.10">
    <property type="entry name" value="Erythroid Transcription Factor GATA-1, subunit A"/>
    <property type="match status" value="1"/>
</dbReference>
<dbReference type="GO" id="GO:0043565">
    <property type="term" value="F:sequence-specific DNA binding"/>
    <property type="evidence" value="ECO:0007669"/>
    <property type="project" value="InterPro"/>
</dbReference>
<evidence type="ECO:0000256" key="9">
    <source>
        <dbReference type="ARBA" id="ARBA00023242"/>
    </source>
</evidence>
<accession>A0A914YZQ0</accession>
<evidence type="ECO:0000256" key="8">
    <source>
        <dbReference type="ARBA" id="ARBA00023170"/>
    </source>
</evidence>
<dbReference type="PROSITE" id="PS00031">
    <property type="entry name" value="NUCLEAR_REC_DBD_1"/>
    <property type="match status" value="1"/>
</dbReference>
<comment type="similarity">
    <text evidence="1">Belongs to the nuclear hormone receptor family.</text>
</comment>
<keyword evidence="11" id="KW-1185">Reference proteome</keyword>
<keyword evidence="2" id="KW-0479">Metal-binding</keyword>
<evidence type="ECO:0000256" key="1">
    <source>
        <dbReference type="ARBA" id="ARBA00005993"/>
    </source>
</evidence>
<evidence type="ECO:0000256" key="3">
    <source>
        <dbReference type="ARBA" id="ARBA00022771"/>
    </source>
</evidence>
<dbReference type="WBParaSite" id="PSU_v2.g5973.t1">
    <property type="protein sequence ID" value="PSU_v2.g5973.t1"/>
    <property type="gene ID" value="PSU_v2.g5973"/>
</dbReference>
<feature type="domain" description="Nuclear receptor" evidence="10">
    <location>
        <begin position="21"/>
        <end position="99"/>
    </location>
</feature>
<dbReference type="GO" id="GO:0008270">
    <property type="term" value="F:zinc ion binding"/>
    <property type="evidence" value="ECO:0007669"/>
    <property type="project" value="UniProtKB-KW"/>
</dbReference>
<protein>
    <submittedName>
        <fullName evidence="12">Nuclear receptor domain-containing protein</fullName>
    </submittedName>
</protein>
<keyword evidence="4" id="KW-0862">Zinc</keyword>
<keyword evidence="6" id="KW-0238">DNA-binding</keyword>
<evidence type="ECO:0000256" key="6">
    <source>
        <dbReference type="ARBA" id="ARBA00023125"/>
    </source>
</evidence>
<evidence type="ECO:0000259" key="10">
    <source>
        <dbReference type="PROSITE" id="PS51030"/>
    </source>
</evidence>
<sequence length="289" mass="33055">MSSSNRSSTSTENSTTMQWDPPICPVCEITAPNGKHFGIICCGACAAFFRRTVSEQKIFQCTKGPIEALTFFPSLLQACRHCRYLKCIKAGMKLEKVQTKRSKAAVPTKHINIVNISGGELIDAIVKSYHYTERERCIEYGPLNIEFKKSTMSGAVAIAKTEIRLMQQFLQNNGLLNLIPQNHLKDFMKQGYYLWAQTGSLWLSYTQGGYSANRMSYVDRSFVDINELAVERIYSCIPGIRHVDTIVRHSMPVYFEFRSILRLIQIYRLDHVEWLIVVHILFTNLGNFF</sequence>
<dbReference type="InterPro" id="IPR013088">
    <property type="entry name" value="Znf_NHR/GATA"/>
</dbReference>
<reference evidence="12" key="1">
    <citation type="submission" date="2022-11" db="UniProtKB">
        <authorList>
            <consortium name="WormBaseParasite"/>
        </authorList>
    </citation>
    <scope>IDENTIFICATION</scope>
</reference>
<evidence type="ECO:0000256" key="4">
    <source>
        <dbReference type="ARBA" id="ARBA00022833"/>
    </source>
</evidence>